<dbReference type="InterPro" id="IPR002758">
    <property type="entry name" value="Cation_antiport_E"/>
</dbReference>
<feature type="transmembrane region" description="Helical" evidence="7">
    <location>
        <begin position="30"/>
        <end position="49"/>
    </location>
</feature>
<dbReference type="RefSeq" id="WP_068349788.1">
    <property type="nucleotide sequence ID" value="NZ_CP016033.1"/>
</dbReference>
<keyword evidence="6 7" id="KW-0472">Membrane</keyword>
<comment type="subcellular location">
    <subcellularLocation>
        <location evidence="1">Cell membrane</location>
        <topology evidence="1">Multi-pass membrane protein</topology>
    </subcellularLocation>
</comment>
<dbReference type="KEGG" id="pns:A9D12_03410"/>
<evidence type="ECO:0000256" key="5">
    <source>
        <dbReference type="ARBA" id="ARBA00022989"/>
    </source>
</evidence>
<protein>
    <submittedName>
        <fullName evidence="8">Na+/H+ antiporter subunit E</fullName>
    </submittedName>
</protein>
<feature type="transmembrane region" description="Helical" evidence="7">
    <location>
        <begin position="61"/>
        <end position="84"/>
    </location>
</feature>
<keyword evidence="9" id="KW-1185">Reference proteome</keyword>
<dbReference type="EMBL" id="CP016033">
    <property type="protein sequence ID" value="ANK12136.1"/>
    <property type="molecule type" value="Genomic_DNA"/>
</dbReference>
<organism evidence="8 9">
    <name type="scientific">Erythrobacter neustonensis</name>
    <dbReference type="NCBI Taxonomy" id="1112"/>
    <lineage>
        <taxon>Bacteria</taxon>
        <taxon>Pseudomonadati</taxon>
        <taxon>Pseudomonadota</taxon>
        <taxon>Alphaproteobacteria</taxon>
        <taxon>Sphingomonadales</taxon>
        <taxon>Erythrobacteraceae</taxon>
        <taxon>Erythrobacter/Porphyrobacter group</taxon>
        <taxon>Erythrobacter</taxon>
    </lineage>
</organism>
<sequence length="162" mass="17769">MIARLFPHPGLTALLTAMWLVMVGEISFGALLLGLVFGIIVPIFTAAWWPGRPRVRYVPALFYVLLVLRDIVVANFEVAAIILFKRSADLRPAWLTVPLDLDSIEAITVFAGTISLTPGTVSADVSACGKYLLVHALHAPDPAGEVTKVKTRYEARLKEIFR</sequence>
<evidence type="ECO:0000313" key="9">
    <source>
        <dbReference type="Proteomes" id="UP000078263"/>
    </source>
</evidence>
<dbReference type="Proteomes" id="UP000078263">
    <property type="component" value="Chromosome"/>
</dbReference>
<evidence type="ECO:0000256" key="1">
    <source>
        <dbReference type="ARBA" id="ARBA00004651"/>
    </source>
</evidence>
<dbReference type="GO" id="GO:0005886">
    <property type="term" value="C:plasma membrane"/>
    <property type="evidence" value="ECO:0007669"/>
    <property type="project" value="UniProtKB-SubCell"/>
</dbReference>
<name>A0A192D2C0_9SPHN</name>
<dbReference type="PIRSF" id="PIRSF019239">
    <property type="entry name" value="MrpE"/>
    <property type="match status" value="1"/>
</dbReference>
<evidence type="ECO:0000256" key="7">
    <source>
        <dbReference type="SAM" id="Phobius"/>
    </source>
</evidence>
<reference evidence="8 9" key="1">
    <citation type="submission" date="2016-05" db="EMBL/GenBank/DDBJ databases">
        <title>Compelete Genome Sequence of Bacteriochlorophyll-Synthesizing Bacterium Porphyrobacter neustonensis DSM 9434.</title>
        <authorList>
            <person name="Shi X.-L."/>
            <person name="Wu Y.-H."/>
            <person name="Cheng H."/>
            <person name="Xu L."/>
            <person name="Zhang X.-Q."/>
            <person name="Wang C.-S."/>
            <person name="Xu X.-W."/>
        </authorList>
    </citation>
    <scope>NUCLEOTIDE SEQUENCE [LARGE SCALE GENOMIC DNA]</scope>
    <source>
        <strain evidence="8 9">DSM 9434</strain>
    </source>
</reference>
<dbReference type="NCBIfam" id="NF006518">
    <property type="entry name" value="PRK08965.1-2"/>
    <property type="match status" value="1"/>
</dbReference>
<accession>A0A192D2C0</accession>
<dbReference type="Pfam" id="PF01899">
    <property type="entry name" value="MNHE"/>
    <property type="match status" value="1"/>
</dbReference>
<evidence type="ECO:0000256" key="4">
    <source>
        <dbReference type="ARBA" id="ARBA00022692"/>
    </source>
</evidence>
<keyword evidence="5 7" id="KW-1133">Transmembrane helix</keyword>
<evidence type="ECO:0000256" key="6">
    <source>
        <dbReference type="ARBA" id="ARBA00023136"/>
    </source>
</evidence>
<evidence type="ECO:0000256" key="3">
    <source>
        <dbReference type="ARBA" id="ARBA00022475"/>
    </source>
</evidence>
<dbReference type="OrthoDB" id="9807187at2"/>
<dbReference type="GO" id="GO:0008324">
    <property type="term" value="F:monoatomic cation transmembrane transporter activity"/>
    <property type="evidence" value="ECO:0007669"/>
    <property type="project" value="InterPro"/>
</dbReference>
<gene>
    <name evidence="8" type="ORF">A9D12_03410</name>
</gene>
<keyword evidence="4 7" id="KW-0812">Transmembrane</keyword>
<dbReference type="AlphaFoldDB" id="A0A192D2C0"/>
<comment type="similarity">
    <text evidence="2">Belongs to the CPA3 antiporters (TC 2.A.63) subunit E family.</text>
</comment>
<evidence type="ECO:0000313" key="8">
    <source>
        <dbReference type="EMBL" id="ANK12136.1"/>
    </source>
</evidence>
<dbReference type="STRING" id="1112.A9D12_03410"/>
<evidence type="ECO:0000256" key="2">
    <source>
        <dbReference type="ARBA" id="ARBA00006228"/>
    </source>
</evidence>
<feature type="transmembrane region" description="Helical" evidence="7">
    <location>
        <begin position="6"/>
        <end position="23"/>
    </location>
</feature>
<keyword evidence="3" id="KW-1003">Cell membrane</keyword>
<dbReference type="PANTHER" id="PTHR34584:SF1">
    <property type="entry name" value="NA(+)_H(+) ANTIPORTER SUBUNIT E1"/>
    <property type="match status" value="1"/>
</dbReference>
<dbReference type="PANTHER" id="PTHR34584">
    <property type="entry name" value="NA(+)/H(+) ANTIPORTER SUBUNIT E1"/>
    <property type="match status" value="1"/>
</dbReference>
<proteinExistence type="inferred from homology"/>